<dbReference type="PANTHER" id="PTHR23022">
    <property type="entry name" value="TRANSPOSABLE ELEMENT-RELATED"/>
    <property type="match status" value="1"/>
</dbReference>
<name>A0AAU9JFR7_9CILI</name>
<dbReference type="Proteomes" id="UP001162131">
    <property type="component" value="Unassembled WGS sequence"/>
</dbReference>
<accession>A0AAU9JFR7</accession>
<dbReference type="InterPro" id="IPR052338">
    <property type="entry name" value="Transposase_5"/>
</dbReference>
<proteinExistence type="predicted"/>
<evidence type="ECO:0000313" key="4">
    <source>
        <dbReference type="Proteomes" id="UP001162131"/>
    </source>
</evidence>
<dbReference type="Pfam" id="PF13358">
    <property type="entry name" value="DDE_3"/>
    <property type="match status" value="1"/>
</dbReference>
<feature type="domain" description="Tc1-like transposase DDE" evidence="2">
    <location>
        <begin position="278"/>
        <end position="361"/>
    </location>
</feature>
<dbReference type="EMBL" id="CAJZBQ010000033">
    <property type="protein sequence ID" value="CAG9322935.1"/>
    <property type="molecule type" value="Genomic_DNA"/>
</dbReference>
<dbReference type="AlphaFoldDB" id="A0AAU9JFR7"/>
<dbReference type="Gene3D" id="3.30.420.10">
    <property type="entry name" value="Ribonuclease H-like superfamily/Ribonuclease H"/>
    <property type="match status" value="1"/>
</dbReference>
<gene>
    <name evidence="3" type="ORF">BSTOLATCC_MIC33287</name>
</gene>
<protein>
    <recommendedName>
        <fullName evidence="2">Tc1-like transposase DDE domain-containing protein</fullName>
    </recommendedName>
</protein>
<comment type="caution">
    <text evidence="3">The sequence shown here is derived from an EMBL/GenBank/DDBJ whole genome shotgun (WGS) entry which is preliminary data.</text>
</comment>
<dbReference type="PANTHER" id="PTHR23022:SF119">
    <property type="entry name" value="TC1-LIKE TRANSPOSASE DDE DOMAIN-CONTAINING PROTEIN"/>
    <property type="match status" value="1"/>
</dbReference>
<dbReference type="GO" id="GO:0003676">
    <property type="term" value="F:nucleic acid binding"/>
    <property type="evidence" value="ECO:0007669"/>
    <property type="project" value="InterPro"/>
</dbReference>
<dbReference type="InterPro" id="IPR038717">
    <property type="entry name" value="Tc1-like_DDE_dom"/>
</dbReference>
<reference evidence="3" key="1">
    <citation type="submission" date="2021-09" db="EMBL/GenBank/DDBJ databases">
        <authorList>
            <consortium name="AG Swart"/>
            <person name="Singh M."/>
            <person name="Singh A."/>
            <person name="Seah K."/>
            <person name="Emmerich C."/>
        </authorList>
    </citation>
    <scope>NUCLEOTIDE SEQUENCE</scope>
    <source>
        <strain evidence="3">ATCC30299</strain>
    </source>
</reference>
<dbReference type="InterPro" id="IPR036397">
    <property type="entry name" value="RNaseH_sf"/>
</dbReference>
<evidence type="ECO:0000259" key="2">
    <source>
        <dbReference type="Pfam" id="PF13358"/>
    </source>
</evidence>
<sequence>MELREIEDQPIKIPAMIQSMAYGERLNAKQIQERLAACGKDMSLMTIRHYTNKFNPEEHTLELRRKLWDHGLSPPPKKIKWNDGESIVKRIIDVGFFKNEELATILGTSKRTIERIAAENTESESDEAAGREKALSRSPLKHWSDEDFAEVIKECEKDTGFVSKASLRAQFKRKTVDISEEQLGKELKKRGYVYRKKRVVLQLTEAHKEQRMSWARSLIDSDIASWIFSDECYVHLFRNSNLCKEGINATIENLNYDLGRNFYRFFGKMLFIKKEKYAINAQVYIRDILQGYIEPLDGDYTFVQDGATAHTARQTMEYCRENGIDVKTQSPKSPDLNPIEMIWANLKRKVEKRRPDSKARLIAAIQESWDEISFEEVQNSILKVKNERARQVIEVQGEWS</sequence>
<organism evidence="3 4">
    <name type="scientific">Blepharisma stoltei</name>
    <dbReference type="NCBI Taxonomy" id="1481888"/>
    <lineage>
        <taxon>Eukaryota</taxon>
        <taxon>Sar</taxon>
        <taxon>Alveolata</taxon>
        <taxon>Ciliophora</taxon>
        <taxon>Postciliodesmatophora</taxon>
        <taxon>Heterotrichea</taxon>
        <taxon>Heterotrichida</taxon>
        <taxon>Blepharismidae</taxon>
        <taxon>Blepharisma</taxon>
    </lineage>
</organism>
<evidence type="ECO:0000256" key="1">
    <source>
        <dbReference type="SAM" id="MobiDB-lite"/>
    </source>
</evidence>
<keyword evidence="4" id="KW-1185">Reference proteome</keyword>
<feature type="region of interest" description="Disordered" evidence="1">
    <location>
        <begin position="118"/>
        <end position="137"/>
    </location>
</feature>
<evidence type="ECO:0000313" key="3">
    <source>
        <dbReference type="EMBL" id="CAG9322935.1"/>
    </source>
</evidence>